<reference evidence="6 7" key="1">
    <citation type="journal article" date="2019" name="Int. J. Syst. Evol. Microbiol.">
        <title>The Global Catalogue of Microorganisms (GCM) 10K type strain sequencing project: providing services to taxonomists for standard genome sequencing and annotation.</title>
        <authorList>
            <consortium name="The Broad Institute Genomics Platform"/>
            <consortium name="The Broad Institute Genome Sequencing Center for Infectious Disease"/>
            <person name="Wu L."/>
            <person name="Ma J."/>
        </authorList>
    </citation>
    <scope>NUCLEOTIDE SEQUENCE [LARGE SCALE GENOMIC DNA]</scope>
    <source>
        <strain evidence="6 7">CGMCC 1.3240</strain>
    </source>
</reference>
<organism evidence="6 7">
    <name type="scientific">Halalkalicoccus tibetensis</name>
    <dbReference type="NCBI Taxonomy" id="175632"/>
    <lineage>
        <taxon>Archaea</taxon>
        <taxon>Methanobacteriati</taxon>
        <taxon>Methanobacteriota</taxon>
        <taxon>Stenosarchaea group</taxon>
        <taxon>Halobacteria</taxon>
        <taxon>Halobacteriales</taxon>
        <taxon>Halococcaceae</taxon>
        <taxon>Halalkalicoccus</taxon>
    </lineage>
</organism>
<evidence type="ECO:0000256" key="2">
    <source>
        <dbReference type="ARBA" id="ARBA00022679"/>
    </source>
</evidence>
<accession>A0ABD5V6F0</accession>
<comment type="caution">
    <text evidence="6">The sequence shown here is derived from an EMBL/GenBank/DDBJ whole genome shotgun (WGS) entry which is preliminary data.</text>
</comment>
<dbReference type="InterPro" id="IPR022928">
    <property type="entry name" value="RNA_2'-PTrans_KptA"/>
</dbReference>
<dbReference type="InterPro" id="IPR042081">
    <property type="entry name" value="RNA_2'-PTrans_C"/>
</dbReference>
<evidence type="ECO:0000256" key="3">
    <source>
        <dbReference type="ARBA" id="ARBA00023027"/>
    </source>
</evidence>
<evidence type="ECO:0000313" key="6">
    <source>
        <dbReference type="EMBL" id="MFC6905356.1"/>
    </source>
</evidence>
<dbReference type="GO" id="GO:0006388">
    <property type="term" value="P:tRNA splicing, via endonucleolytic cleavage and ligation"/>
    <property type="evidence" value="ECO:0007669"/>
    <property type="project" value="UniProtKB-UniRule"/>
</dbReference>
<keyword evidence="2 5" id="KW-0808">Transferase</keyword>
<dbReference type="InterPro" id="IPR042080">
    <property type="entry name" value="RNA_2'-PTrans_N"/>
</dbReference>
<dbReference type="PANTHER" id="PTHR12684">
    <property type="entry name" value="PUTATIVE PHOSPHOTRANSFERASE"/>
    <property type="match status" value="1"/>
</dbReference>
<evidence type="ECO:0000256" key="1">
    <source>
        <dbReference type="ARBA" id="ARBA00009836"/>
    </source>
</evidence>
<dbReference type="Gene3D" id="3.20.170.30">
    <property type="match status" value="1"/>
</dbReference>
<name>A0ABD5V6F0_9EURY</name>
<dbReference type="PANTHER" id="PTHR12684:SF2">
    <property type="entry name" value="TRNA 2'-PHOSPHOTRANSFERASE 1"/>
    <property type="match status" value="1"/>
</dbReference>
<dbReference type="Gene3D" id="1.10.10.970">
    <property type="entry name" value="RNA 2'-phosphotransferase, Tpt1/KptA family, N-terminal domain"/>
    <property type="match status" value="1"/>
</dbReference>
<dbReference type="Pfam" id="PF01885">
    <property type="entry name" value="PTS_2-RNA"/>
    <property type="match status" value="1"/>
</dbReference>
<keyword evidence="3 5" id="KW-0520">NAD</keyword>
<dbReference type="HAMAP" id="MF_00299">
    <property type="entry name" value="KptA"/>
    <property type="match status" value="1"/>
</dbReference>
<dbReference type="SUPFAM" id="SSF56399">
    <property type="entry name" value="ADP-ribosylation"/>
    <property type="match status" value="1"/>
</dbReference>
<evidence type="ECO:0000256" key="5">
    <source>
        <dbReference type="HAMAP-Rule" id="MF_00299"/>
    </source>
</evidence>
<keyword evidence="7" id="KW-1185">Reference proteome</keyword>
<comment type="function">
    <text evidence="4 5">Removes the 2'-phosphate from RNA via an intermediate in which the phosphate is ADP-ribosylated by NAD followed by a presumed transesterification to release the RNA and generate ADP-ribose 1''-2''-cyclic phosphate (APPR&gt;P). May function as an ADP-ribosylase.</text>
</comment>
<proteinExistence type="inferred from homology"/>
<evidence type="ECO:0000256" key="4">
    <source>
        <dbReference type="ARBA" id="ARBA00025212"/>
    </source>
</evidence>
<evidence type="ECO:0000313" key="7">
    <source>
        <dbReference type="Proteomes" id="UP001596312"/>
    </source>
</evidence>
<dbReference type="GO" id="GO:0016772">
    <property type="term" value="F:transferase activity, transferring phosphorus-containing groups"/>
    <property type="evidence" value="ECO:0007669"/>
    <property type="project" value="UniProtKB-UniRule"/>
</dbReference>
<dbReference type="Proteomes" id="UP001596312">
    <property type="component" value="Unassembled WGS sequence"/>
</dbReference>
<protein>
    <recommendedName>
        <fullName evidence="5">Probable RNA 2'-phosphotransferase</fullName>
        <ecNumber evidence="5">2.7.1.-</ecNumber>
    </recommendedName>
</protein>
<comment type="similarity">
    <text evidence="1 5">Belongs to the KptA/TPT1 family.</text>
</comment>
<dbReference type="EC" id="2.7.1.-" evidence="5"/>
<dbReference type="InterPro" id="IPR002745">
    <property type="entry name" value="Ptrans_KptA/Tpt1"/>
</dbReference>
<dbReference type="RefSeq" id="WP_340603880.1">
    <property type="nucleotide sequence ID" value="NZ_JBBMXV010000003.1"/>
</dbReference>
<dbReference type="EMBL" id="JBHSXQ010000003">
    <property type="protein sequence ID" value="MFC6905356.1"/>
    <property type="molecule type" value="Genomic_DNA"/>
</dbReference>
<gene>
    <name evidence="5" type="primary">kptA</name>
    <name evidence="6" type="ORF">ACFQGH_09135</name>
</gene>
<dbReference type="AlphaFoldDB" id="A0ABD5V6F0"/>
<sequence length="209" mass="22807">MGAIRRCPDHGPFAGEACPACGEGGDPLLEGGHRKRLSKFMSGALRHFPKDAGLSLDERGWTGYDDLVRTVVGKYDWAEPEHVEAVIVTDPKGRFERADGRVRAAYGHSVEVDLGEAETPVPDELYHGTAPENVTSIREEGLKPMGRQHVHLSGTVEEALEVGRRHSPDPTVLVVDAAGMEGDGHRIVRRATGIYTTDRVPPEYLSVHE</sequence>